<keyword evidence="4" id="KW-1185">Reference proteome</keyword>
<dbReference type="InterPro" id="IPR050378">
    <property type="entry name" value="Metallo-dep_Hydrolases_sf"/>
</dbReference>
<proteinExistence type="predicted"/>
<dbReference type="EMBL" id="AP022601">
    <property type="protein sequence ID" value="BBY95363.1"/>
    <property type="molecule type" value="Genomic_DNA"/>
</dbReference>
<dbReference type="GO" id="GO:0016812">
    <property type="term" value="F:hydrolase activity, acting on carbon-nitrogen (but not peptide) bonds, in cyclic amides"/>
    <property type="evidence" value="ECO:0007669"/>
    <property type="project" value="TreeGrafter"/>
</dbReference>
<dbReference type="Gene3D" id="3.20.20.140">
    <property type="entry name" value="Metal-dependent hydrolases"/>
    <property type="match status" value="2"/>
</dbReference>
<accession>A0A9W4FI29</accession>
<dbReference type="InterPro" id="IPR011059">
    <property type="entry name" value="Metal-dep_hydrolase_composite"/>
</dbReference>
<gene>
    <name evidence="3" type="ORF">MGALJ_50320</name>
</gene>
<dbReference type="GO" id="GO:0005829">
    <property type="term" value="C:cytosol"/>
    <property type="evidence" value="ECO:0007669"/>
    <property type="project" value="TreeGrafter"/>
</dbReference>
<dbReference type="InterPro" id="IPR013108">
    <property type="entry name" value="Amidohydro_3"/>
</dbReference>
<dbReference type="Pfam" id="PF07969">
    <property type="entry name" value="Amidohydro_3"/>
    <property type="match status" value="1"/>
</dbReference>
<feature type="region of interest" description="Disordered" evidence="1">
    <location>
        <begin position="583"/>
        <end position="605"/>
    </location>
</feature>
<dbReference type="PANTHER" id="PTHR11647:SF1">
    <property type="entry name" value="COLLAPSIN RESPONSE MEDIATOR PROTEIN"/>
    <property type="match status" value="1"/>
</dbReference>
<dbReference type="InterPro" id="IPR032466">
    <property type="entry name" value="Metal_Hydrolase"/>
</dbReference>
<evidence type="ECO:0000313" key="3">
    <source>
        <dbReference type="EMBL" id="BBY95363.1"/>
    </source>
</evidence>
<dbReference type="KEGG" id="mgau:MGALJ_50320"/>
<dbReference type="AlphaFoldDB" id="A0A9W4FI29"/>
<reference evidence="3 4" key="1">
    <citation type="journal article" date="2019" name="Emerg. Microbes Infect.">
        <title>Comprehensive subspecies identification of 175 nontuberculous mycobacteria species based on 7547 genomic profiles.</title>
        <authorList>
            <person name="Matsumoto Y."/>
            <person name="Kinjo T."/>
            <person name="Motooka D."/>
            <person name="Nabeya D."/>
            <person name="Jung N."/>
            <person name="Uechi K."/>
            <person name="Horii T."/>
            <person name="Iida T."/>
            <person name="Fujita J."/>
            <person name="Nakamura S."/>
        </authorList>
    </citation>
    <scope>NUCLEOTIDE SEQUENCE [LARGE SCALE GENOMIC DNA]</scope>
    <source>
        <strain evidence="3 4">JCM 6399</strain>
    </source>
</reference>
<dbReference type="Proteomes" id="UP000465785">
    <property type="component" value="Chromosome"/>
</dbReference>
<organism evidence="3 4">
    <name type="scientific">Mycobacterium gallinarum</name>
    <dbReference type="NCBI Taxonomy" id="39689"/>
    <lineage>
        <taxon>Bacteria</taxon>
        <taxon>Bacillati</taxon>
        <taxon>Actinomycetota</taxon>
        <taxon>Actinomycetes</taxon>
        <taxon>Mycobacteriales</taxon>
        <taxon>Mycobacteriaceae</taxon>
        <taxon>Mycobacterium</taxon>
    </lineage>
</organism>
<dbReference type="SUPFAM" id="SSF51556">
    <property type="entry name" value="Metallo-dependent hydrolases"/>
    <property type="match status" value="1"/>
</dbReference>
<evidence type="ECO:0000256" key="1">
    <source>
        <dbReference type="SAM" id="MobiDB-lite"/>
    </source>
</evidence>
<feature type="domain" description="Amidohydrolase 3" evidence="2">
    <location>
        <begin position="74"/>
        <end position="580"/>
    </location>
</feature>
<dbReference type="SUPFAM" id="SSF51338">
    <property type="entry name" value="Composite domain of metallo-dependent hydrolases"/>
    <property type="match status" value="1"/>
</dbReference>
<dbReference type="CDD" id="cd01297">
    <property type="entry name" value="D-aminoacylase"/>
    <property type="match status" value="1"/>
</dbReference>
<evidence type="ECO:0000259" key="2">
    <source>
        <dbReference type="Pfam" id="PF07969"/>
    </source>
</evidence>
<sequence>MVNHSLILASRADGDERLREEQKQKSYIQLMTYDLIIRNGTIVDGLGGEPFVGDVAVSDGLIAAVGTVDGSGAREIDATGLLVTPGFVDLHTHYDGQAIWSDRMIPSSAHGVTTAVMGNCGVGFAPCRAEDHDVLVDVMAGVEDIPGVVMVDGLPWTWETFPEFMDALDSRRRDIDVAAFLPHSPLRVYVMGQRGVDREPATDEDLSLMRKLAAEAVRAGALGFASSRLTLHKTIKGQPIPSYDVDYAEIEAIARGINDAGGGLLQFVPDLMAGDYQASLGAVFDVAGEVGLPVTFTLAIGNAGPPIHLDALTMVEKANANGGDVTGQIFPRPIGLVLGLDLSGNPFVMYPSYQEIARLPLAERVAEMRKPEVRERILNDRPSSDGHPLMFAAQAWDYMFPLGDPPNYEPAASDSIGARARARGVNPLEEAYDRLLDDDGHAMLLVTLANFRDNSLDTVAELIQRDDVVLGLGDGGAHYGMICDASFPTYLLTHWVRDRESGRLSITQVIKELTSVPARIGGLQDRGRLAVGYKADINVIDADAMRLHRPTVKSDLPAGGRRLDQTADGYVMTMVSGEIISENGEPTAARPGKLIRGRQTAPAIA</sequence>
<name>A0A9W4FI29_9MYCO</name>
<dbReference type="PANTHER" id="PTHR11647">
    <property type="entry name" value="HYDRANTOINASE/DIHYDROPYRIMIDINASE FAMILY MEMBER"/>
    <property type="match status" value="1"/>
</dbReference>
<protein>
    <submittedName>
        <fullName evidence="3">Amidohydrolase</fullName>
    </submittedName>
</protein>
<evidence type="ECO:0000313" key="4">
    <source>
        <dbReference type="Proteomes" id="UP000465785"/>
    </source>
</evidence>